<gene>
    <name evidence="2" type="ORF">DWB61_00260</name>
</gene>
<dbReference type="NCBIfam" id="TIGR01200">
    <property type="entry name" value="GLPGLI"/>
    <property type="match status" value="1"/>
</dbReference>
<dbReference type="OrthoDB" id="1440774at2"/>
<proteinExistence type="predicted"/>
<dbReference type="InterPro" id="IPR005901">
    <property type="entry name" value="GLPGLI"/>
</dbReference>
<feature type="signal peptide" evidence="1">
    <location>
        <begin position="1"/>
        <end position="21"/>
    </location>
</feature>
<dbReference type="Proteomes" id="UP000285794">
    <property type="component" value="Unassembled WGS sequence"/>
</dbReference>
<evidence type="ECO:0000313" key="3">
    <source>
        <dbReference type="Proteomes" id="UP000285794"/>
    </source>
</evidence>
<name>A0A425Y7M8_9BACT</name>
<dbReference type="EMBL" id="QQWG01000001">
    <property type="protein sequence ID" value="RRG24486.1"/>
    <property type="molecule type" value="Genomic_DNA"/>
</dbReference>
<reference evidence="2 3" key="1">
    <citation type="submission" date="2018-07" db="EMBL/GenBank/DDBJ databases">
        <title>Draft genome sequence of Ancylomarina sp. M1P.</title>
        <authorList>
            <person name="Yadav S."/>
            <person name="Villanueva L."/>
            <person name="Damste J.S.S."/>
        </authorList>
    </citation>
    <scope>NUCLEOTIDE SEQUENCE [LARGE SCALE GENOMIC DNA]</scope>
    <source>
        <strain evidence="2 3">M1P</strain>
    </source>
</reference>
<dbReference type="AlphaFoldDB" id="A0A425Y7M8"/>
<feature type="chain" id="PRO_5019074039" evidence="1">
    <location>
        <begin position="22"/>
        <end position="284"/>
    </location>
</feature>
<organism evidence="2 3">
    <name type="scientific">Ancylomarina euxinus</name>
    <dbReference type="NCBI Taxonomy" id="2283627"/>
    <lineage>
        <taxon>Bacteria</taxon>
        <taxon>Pseudomonadati</taxon>
        <taxon>Bacteroidota</taxon>
        <taxon>Bacteroidia</taxon>
        <taxon>Marinilabiliales</taxon>
        <taxon>Marinifilaceae</taxon>
        <taxon>Ancylomarina</taxon>
    </lineage>
</organism>
<dbReference type="Pfam" id="PF09697">
    <property type="entry name" value="Porph_ging"/>
    <property type="match status" value="1"/>
</dbReference>
<comment type="caution">
    <text evidence="2">The sequence shown here is derived from an EMBL/GenBank/DDBJ whole genome shotgun (WGS) entry which is preliminary data.</text>
</comment>
<evidence type="ECO:0000313" key="2">
    <source>
        <dbReference type="EMBL" id="RRG24486.1"/>
    </source>
</evidence>
<dbReference type="RefSeq" id="WP_125028766.1">
    <property type="nucleotide sequence ID" value="NZ_JAPXVP010000001.1"/>
</dbReference>
<keyword evidence="1" id="KW-0732">Signal</keyword>
<evidence type="ECO:0000256" key="1">
    <source>
        <dbReference type="SAM" id="SignalP"/>
    </source>
</evidence>
<keyword evidence="3" id="KW-1185">Reference proteome</keyword>
<accession>A0A425Y7M8</accession>
<sequence length="284" mass="32538">MIRFFIKIALFLLPCLGFSQANDPGFVRISMDTIANEFYYDYNYQQDSTDSGSEKYQEMVLQVGKRHSKFTSVNKLLKDSLMIAFKDLSLRLAVTKVASGIKGSSTGILCQYYVYKDQPNIGQVNFIGDLDSKTSLSVIETPSFNWKHIKGDTTILSYACQKAICSYGGRDYIAWYTPEIPISDGPYKFLGLPGLIVRIADTHKEHIFQLYKVKNSRNNREMFFIEDNYLSETTAKGFTKAFKRYVNSLYMKYGGNPNLQHSSPDGESRMLRNIRATNNFIERY</sequence>
<protein>
    <submittedName>
        <fullName evidence="2">GLPGLI family protein</fullName>
    </submittedName>
</protein>